<dbReference type="EMBL" id="JAIWYP010000015">
    <property type="protein sequence ID" value="KAH3704670.1"/>
    <property type="molecule type" value="Genomic_DNA"/>
</dbReference>
<dbReference type="Proteomes" id="UP000828390">
    <property type="component" value="Unassembled WGS sequence"/>
</dbReference>
<evidence type="ECO:0000313" key="1">
    <source>
        <dbReference type="EMBL" id="KAH3704670.1"/>
    </source>
</evidence>
<reference evidence="1" key="2">
    <citation type="submission" date="2020-11" db="EMBL/GenBank/DDBJ databases">
        <authorList>
            <person name="McCartney M.A."/>
            <person name="Auch B."/>
            <person name="Kono T."/>
            <person name="Mallez S."/>
            <person name="Becker A."/>
            <person name="Gohl D.M."/>
            <person name="Silverstein K.A.T."/>
            <person name="Koren S."/>
            <person name="Bechman K.B."/>
            <person name="Herman A."/>
            <person name="Abrahante J.E."/>
            <person name="Garbe J."/>
        </authorList>
    </citation>
    <scope>NUCLEOTIDE SEQUENCE</scope>
    <source>
        <strain evidence="1">Duluth1</strain>
        <tissue evidence="1">Whole animal</tissue>
    </source>
</reference>
<reference evidence="1" key="1">
    <citation type="journal article" date="2019" name="bioRxiv">
        <title>The Genome of the Zebra Mussel, Dreissena polymorpha: A Resource for Invasive Species Research.</title>
        <authorList>
            <person name="McCartney M.A."/>
            <person name="Auch B."/>
            <person name="Kono T."/>
            <person name="Mallez S."/>
            <person name="Zhang Y."/>
            <person name="Obille A."/>
            <person name="Becker A."/>
            <person name="Abrahante J.E."/>
            <person name="Garbe J."/>
            <person name="Badalamenti J.P."/>
            <person name="Herman A."/>
            <person name="Mangelson H."/>
            <person name="Liachko I."/>
            <person name="Sullivan S."/>
            <person name="Sone E.D."/>
            <person name="Koren S."/>
            <person name="Silverstein K.A.T."/>
            <person name="Beckman K.B."/>
            <person name="Gohl D.M."/>
        </authorList>
    </citation>
    <scope>NUCLEOTIDE SEQUENCE</scope>
    <source>
        <strain evidence="1">Duluth1</strain>
        <tissue evidence="1">Whole animal</tissue>
    </source>
</reference>
<comment type="caution">
    <text evidence="1">The sequence shown here is derived from an EMBL/GenBank/DDBJ whole genome shotgun (WGS) entry which is preliminary data.</text>
</comment>
<sequence>MKVIASATLYELKCFRSPLATAFFSAAHFDNVAKTEPNDSNTAESAFFKPNQLFHLYLRFFKYFLNLLECQCSFT</sequence>
<proteinExistence type="predicted"/>
<name>A0A9D4BIL5_DREPO</name>
<gene>
    <name evidence="1" type="ORF">DPMN_079729</name>
</gene>
<accession>A0A9D4BIL5</accession>
<organism evidence="1 2">
    <name type="scientific">Dreissena polymorpha</name>
    <name type="common">Zebra mussel</name>
    <name type="synonym">Mytilus polymorpha</name>
    <dbReference type="NCBI Taxonomy" id="45954"/>
    <lineage>
        <taxon>Eukaryota</taxon>
        <taxon>Metazoa</taxon>
        <taxon>Spiralia</taxon>
        <taxon>Lophotrochozoa</taxon>
        <taxon>Mollusca</taxon>
        <taxon>Bivalvia</taxon>
        <taxon>Autobranchia</taxon>
        <taxon>Heteroconchia</taxon>
        <taxon>Euheterodonta</taxon>
        <taxon>Imparidentia</taxon>
        <taxon>Neoheterodontei</taxon>
        <taxon>Myida</taxon>
        <taxon>Dreissenoidea</taxon>
        <taxon>Dreissenidae</taxon>
        <taxon>Dreissena</taxon>
    </lineage>
</organism>
<protein>
    <submittedName>
        <fullName evidence="1">Uncharacterized protein</fullName>
    </submittedName>
</protein>
<evidence type="ECO:0000313" key="2">
    <source>
        <dbReference type="Proteomes" id="UP000828390"/>
    </source>
</evidence>
<dbReference type="AlphaFoldDB" id="A0A9D4BIL5"/>
<keyword evidence="2" id="KW-1185">Reference proteome</keyword>